<sequence length="200" mass="21847">MYSSCSRDWSLTTYFAICSTSCGPTNSETLTLKLRLCRLPTPDAALRDSQLRDKVQLFSLASMALPVLTTIQAKDILTLRLHVYTSGVDDWAACTGNLECSNPSSVCVKYSNYSAQCKPETLPSGELCGQDDDTNVCKYDHCPMGETCTAEGGLPVQGVTRSRPADHYVALVLFFWLFTAVRSACGLHGGVHPCIYLRLS</sequence>
<organism evidence="1 2">
    <name type="scientific">Phytophthora fragariaefolia</name>
    <dbReference type="NCBI Taxonomy" id="1490495"/>
    <lineage>
        <taxon>Eukaryota</taxon>
        <taxon>Sar</taxon>
        <taxon>Stramenopiles</taxon>
        <taxon>Oomycota</taxon>
        <taxon>Peronosporomycetes</taxon>
        <taxon>Peronosporales</taxon>
        <taxon>Peronosporaceae</taxon>
        <taxon>Phytophthora</taxon>
    </lineage>
</organism>
<accession>A0A9W7CQE5</accession>
<protein>
    <submittedName>
        <fullName evidence="1">Unnamed protein product</fullName>
    </submittedName>
</protein>
<evidence type="ECO:0000313" key="1">
    <source>
        <dbReference type="EMBL" id="GMF37195.1"/>
    </source>
</evidence>
<name>A0A9W7CQE5_9STRA</name>
<reference evidence="1" key="1">
    <citation type="submission" date="2023-04" db="EMBL/GenBank/DDBJ databases">
        <title>Phytophthora fragariaefolia NBRC 109709.</title>
        <authorList>
            <person name="Ichikawa N."/>
            <person name="Sato H."/>
            <person name="Tonouchi N."/>
        </authorList>
    </citation>
    <scope>NUCLEOTIDE SEQUENCE</scope>
    <source>
        <strain evidence="1">NBRC 109709</strain>
    </source>
</reference>
<gene>
    <name evidence="1" type="ORF">Pfra01_001035900</name>
</gene>
<keyword evidence="2" id="KW-1185">Reference proteome</keyword>
<dbReference type="Proteomes" id="UP001165121">
    <property type="component" value="Unassembled WGS sequence"/>
</dbReference>
<dbReference type="EMBL" id="BSXT01000990">
    <property type="protein sequence ID" value="GMF37195.1"/>
    <property type="molecule type" value="Genomic_DNA"/>
</dbReference>
<evidence type="ECO:0000313" key="2">
    <source>
        <dbReference type="Proteomes" id="UP001165121"/>
    </source>
</evidence>
<comment type="caution">
    <text evidence="1">The sequence shown here is derived from an EMBL/GenBank/DDBJ whole genome shotgun (WGS) entry which is preliminary data.</text>
</comment>
<dbReference type="AlphaFoldDB" id="A0A9W7CQE5"/>
<dbReference type="OrthoDB" id="108852at2759"/>
<proteinExistence type="predicted"/>